<accession>A0AA86TS63</accession>
<keyword evidence="3" id="KW-1185">Reference proteome</keyword>
<sequence length="234" mass="28089">MRSQSYNKEKFIRAFAEVVSNHTQIPQMVLLNDENQLRSLVSQFTPFPWDQVAAIVGLRDKWRVYHWYYETYQNALEQLLKEDKELIRSELESAIQSKQEVGKVFQYALKQKLSREYDRTTFSRYFNNTRRQFEQQQYQNLTIQQKLELKRRQNNTIFAQPQITPVKPQIPYQTLSQPQNIQQTPKFTNLNVQQLQENVQENEVQTEEHKMDDAFNDFARNLLKNKISSLLKTF</sequence>
<organism evidence="1">
    <name type="scientific">Hexamita inflata</name>
    <dbReference type="NCBI Taxonomy" id="28002"/>
    <lineage>
        <taxon>Eukaryota</taxon>
        <taxon>Metamonada</taxon>
        <taxon>Diplomonadida</taxon>
        <taxon>Hexamitidae</taxon>
        <taxon>Hexamitinae</taxon>
        <taxon>Hexamita</taxon>
    </lineage>
</organism>
<gene>
    <name evidence="1" type="ORF">HINF_LOCUS14281</name>
    <name evidence="2" type="ORF">HINF_LOCUS18223</name>
</gene>
<reference evidence="2 3" key="2">
    <citation type="submission" date="2024-07" db="EMBL/GenBank/DDBJ databases">
        <authorList>
            <person name="Akdeniz Z."/>
        </authorList>
    </citation>
    <scope>NUCLEOTIDE SEQUENCE [LARGE SCALE GENOMIC DNA]</scope>
</reference>
<dbReference type="EMBL" id="CAXDID020000046">
    <property type="protein sequence ID" value="CAL6003059.1"/>
    <property type="molecule type" value="Genomic_DNA"/>
</dbReference>
<evidence type="ECO:0000313" key="3">
    <source>
        <dbReference type="Proteomes" id="UP001642409"/>
    </source>
</evidence>
<dbReference type="EMBL" id="CATOUU010000369">
    <property type="protein sequence ID" value="CAI9926636.1"/>
    <property type="molecule type" value="Genomic_DNA"/>
</dbReference>
<dbReference type="Proteomes" id="UP001642409">
    <property type="component" value="Unassembled WGS sequence"/>
</dbReference>
<evidence type="ECO:0000313" key="2">
    <source>
        <dbReference type="EMBL" id="CAL6003059.1"/>
    </source>
</evidence>
<comment type="caution">
    <text evidence="1">The sequence shown here is derived from an EMBL/GenBank/DDBJ whole genome shotgun (WGS) entry which is preliminary data.</text>
</comment>
<evidence type="ECO:0000313" key="1">
    <source>
        <dbReference type="EMBL" id="CAI9926636.1"/>
    </source>
</evidence>
<dbReference type="AlphaFoldDB" id="A0AA86TS63"/>
<proteinExistence type="predicted"/>
<reference evidence="1" key="1">
    <citation type="submission" date="2023-06" db="EMBL/GenBank/DDBJ databases">
        <authorList>
            <person name="Kurt Z."/>
        </authorList>
    </citation>
    <scope>NUCLEOTIDE SEQUENCE</scope>
</reference>
<name>A0AA86TS63_9EUKA</name>
<protein>
    <submittedName>
        <fullName evidence="1">Uncharacterized protein</fullName>
    </submittedName>
</protein>